<proteinExistence type="predicted"/>
<keyword evidence="3" id="KW-1185">Reference proteome</keyword>
<dbReference type="AlphaFoldDB" id="A0A9D4PVR6"/>
<gene>
    <name evidence="2" type="ORF">HPB52_010495</name>
</gene>
<protein>
    <submittedName>
        <fullName evidence="2">Uncharacterized protein</fullName>
    </submittedName>
</protein>
<name>A0A9D4PVR6_RHISA</name>
<comment type="caution">
    <text evidence="2">The sequence shown here is derived from an EMBL/GenBank/DDBJ whole genome shotgun (WGS) entry which is preliminary data.</text>
</comment>
<reference evidence="2" key="1">
    <citation type="journal article" date="2020" name="Cell">
        <title>Large-Scale Comparative Analyses of Tick Genomes Elucidate Their Genetic Diversity and Vector Capacities.</title>
        <authorList>
            <consortium name="Tick Genome and Microbiome Consortium (TIGMIC)"/>
            <person name="Jia N."/>
            <person name="Wang J."/>
            <person name="Shi W."/>
            <person name="Du L."/>
            <person name="Sun Y."/>
            <person name="Zhan W."/>
            <person name="Jiang J.F."/>
            <person name="Wang Q."/>
            <person name="Zhang B."/>
            <person name="Ji P."/>
            <person name="Bell-Sakyi L."/>
            <person name="Cui X.M."/>
            <person name="Yuan T.T."/>
            <person name="Jiang B.G."/>
            <person name="Yang W.F."/>
            <person name="Lam T.T."/>
            <person name="Chang Q.C."/>
            <person name="Ding S.J."/>
            <person name="Wang X.J."/>
            <person name="Zhu J.G."/>
            <person name="Ruan X.D."/>
            <person name="Zhao L."/>
            <person name="Wei J.T."/>
            <person name="Ye R.Z."/>
            <person name="Que T.C."/>
            <person name="Du C.H."/>
            <person name="Zhou Y.H."/>
            <person name="Cheng J.X."/>
            <person name="Dai P.F."/>
            <person name="Guo W.B."/>
            <person name="Han X.H."/>
            <person name="Huang E.J."/>
            <person name="Li L.F."/>
            <person name="Wei W."/>
            <person name="Gao Y.C."/>
            <person name="Liu J.Z."/>
            <person name="Shao H.Z."/>
            <person name="Wang X."/>
            <person name="Wang C.C."/>
            <person name="Yang T.C."/>
            <person name="Huo Q.B."/>
            <person name="Li W."/>
            <person name="Chen H.Y."/>
            <person name="Chen S.E."/>
            <person name="Zhou L.G."/>
            <person name="Ni X.B."/>
            <person name="Tian J.H."/>
            <person name="Sheng Y."/>
            <person name="Liu T."/>
            <person name="Pan Y.S."/>
            <person name="Xia L.Y."/>
            <person name="Li J."/>
            <person name="Zhao F."/>
            <person name="Cao W.C."/>
        </authorList>
    </citation>
    <scope>NUCLEOTIDE SEQUENCE</scope>
    <source>
        <strain evidence="2">Rsan-2018</strain>
    </source>
</reference>
<feature type="region of interest" description="Disordered" evidence="1">
    <location>
        <begin position="20"/>
        <end position="56"/>
    </location>
</feature>
<dbReference type="EMBL" id="JABSTV010001250">
    <property type="protein sequence ID" value="KAH7956548.1"/>
    <property type="molecule type" value="Genomic_DNA"/>
</dbReference>
<evidence type="ECO:0000256" key="1">
    <source>
        <dbReference type="SAM" id="MobiDB-lite"/>
    </source>
</evidence>
<feature type="compositionally biased region" description="Basic and acidic residues" evidence="1">
    <location>
        <begin position="30"/>
        <end position="51"/>
    </location>
</feature>
<organism evidence="2 3">
    <name type="scientific">Rhipicephalus sanguineus</name>
    <name type="common">Brown dog tick</name>
    <name type="synonym">Ixodes sanguineus</name>
    <dbReference type="NCBI Taxonomy" id="34632"/>
    <lineage>
        <taxon>Eukaryota</taxon>
        <taxon>Metazoa</taxon>
        <taxon>Ecdysozoa</taxon>
        <taxon>Arthropoda</taxon>
        <taxon>Chelicerata</taxon>
        <taxon>Arachnida</taxon>
        <taxon>Acari</taxon>
        <taxon>Parasitiformes</taxon>
        <taxon>Ixodida</taxon>
        <taxon>Ixodoidea</taxon>
        <taxon>Ixodidae</taxon>
        <taxon>Rhipicephalinae</taxon>
        <taxon>Rhipicephalus</taxon>
        <taxon>Rhipicephalus</taxon>
    </lineage>
</organism>
<accession>A0A9D4PVR6</accession>
<evidence type="ECO:0000313" key="2">
    <source>
        <dbReference type="EMBL" id="KAH7956548.1"/>
    </source>
</evidence>
<evidence type="ECO:0000313" key="3">
    <source>
        <dbReference type="Proteomes" id="UP000821837"/>
    </source>
</evidence>
<dbReference type="Proteomes" id="UP000821837">
    <property type="component" value="Unassembled WGS sequence"/>
</dbReference>
<reference evidence="2" key="2">
    <citation type="submission" date="2021-09" db="EMBL/GenBank/DDBJ databases">
        <authorList>
            <person name="Jia N."/>
            <person name="Wang J."/>
            <person name="Shi W."/>
            <person name="Du L."/>
            <person name="Sun Y."/>
            <person name="Zhan W."/>
            <person name="Jiang J."/>
            <person name="Wang Q."/>
            <person name="Zhang B."/>
            <person name="Ji P."/>
            <person name="Sakyi L.B."/>
            <person name="Cui X."/>
            <person name="Yuan T."/>
            <person name="Jiang B."/>
            <person name="Yang W."/>
            <person name="Lam T.T.-Y."/>
            <person name="Chang Q."/>
            <person name="Ding S."/>
            <person name="Wang X."/>
            <person name="Zhu J."/>
            <person name="Ruan X."/>
            <person name="Zhao L."/>
            <person name="Wei J."/>
            <person name="Que T."/>
            <person name="Du C."/>
            <person name="Cheng J."/>
            <person name="Dai P."/>
            <person name="Han X."/>
            <person name="Huang E."/>
            <person name="Gao Y."/>
            <person name="Liu J."/>
            <person name="Shao H."/>
            <person name="Ye R."/>
            <person name="Li L."/>
            <person name="Wei W."/>
            <person name="Wang X."/>
            <person name="Wang C."/>
            <person name="Huo Q."/>
            <person name="Li W."/>
            <person name="Guo W."/>
            <person name="Chen H."/>
            <person name="Chen S."/>
            <person name="Zhou L."/>
            <person name="Zhou L."/>
            <person name="Ni X."/>
            <person name="Tian J."/>
            <person name="Zhou Y."/>
            <person name="Sheng Y."/>
            <person name="Liu T."/>
            <person name="Pan Y."/>
            <person name="Xia L."/>
            <person name="Li J."/>
            <person name="Zhao F."/>
            <person name="Cao W."/>
        </authorList>
    </citation>
    <scope>NUCLEOTIDE SEQUENCE</scope>
    <source>
        <strain evidence="2">Rsan-2018</strain>
        <tissue evidence="2">Larvae</tissue>
    </source>
</reference>
<sequence>MPDCNFQLQIKQVVYEAHEQGENYGQASQKKAEERRVRSRRCSEAGSDRAAIDPPELGLQRVFPSAPCDLSGVPLSEDPIALAV</sequence>